<dbReference type="InterPro" id="IPR043323">
    <property type="entry name" value="PIN4"/>
</dbReference>
<dbReference type="EC" id="5.2.1.8" evidence="2"/>
<dbReference type="GO" id="GO:0003755">
    <property type="term" value="F:peptidyl-prolyl cis-trans isomerase activity"/>
    <property type="evidence" value="ECO:0007669"/>
    <property type="project" value="UniProtKB-KW"/>
</dbReference>
<name>A0ABC9FH68_9POAL</name>
<dbReference type="Proteomes" id="UP001497457">
    <property type="component" value="Chromosome 6rd"/>
</dbReference>
<keyword evidence="3" id="KW-0697">Rotamase</keyword>
<keyword evidence="7" id="KW-1185">Reference proteome</keyword>
<evidence type="ECO:0000256" key="1">
    <source>
        <dbReference type="ARBA" id="ARBA00000971"/>
    </source>
</evidence>
<proteinExistence type="predicted"/>
<feature type="region of interest" description="Disordered" evidence="5">
    <location>
        <begin position="1"/>
        <end position="45"/>
    </location>
</feature>
<evidence type="ECO:0000313" key="7">
    <source>
        <dbReference type="Proteomes" id="UP001497457"/>
    </source>
</evidence>
<gene>
    <name evidence="6" type="ORF">URODEC1_LOCUS105162</name>
</gene>
<evidence type="ECO:0000256" key="4">
    <source>
        <dbReference type="ARBA" id="ARBA00023235"/>
    </source>
</evidence>
<feature type="compositionally biased region" description="Gly residues" evidence="5">
    <location>
        <begin position="20"/>
        <end position="34"/>
    </location>
</feature>
<dbReference type="EMBL" id="OZ075116">
    <property type="protein sequence ID" value="CAL5074360.1"/>
    <property type="molecule type" value="Genomic_DNA"/>
</dbReference>
<comment type="catalytic activity">
    <reaction evidence="1">
        <text>[protein]-peptidylproline (omega=180) = [protein]-peptidylproline (omega=0)</text>
        <dbReference type="Rhea" id="RHEA:16237"/>
        <dbReference type="Rhea" id="RHEA-COMP:10747"/>
        <dbReference type="Rhea" id="RHEA-COMP:10748"/>
        <dbReference type="ChEBI" id="CHEBI:83833"/>
        <dbReference type="ChEBI" id="CHEBI:83834"/>
        <dbReference type="EC" id="5.2.1.8"/>
    </reaction>
</comment>
<protein>
    <recommendedName>
        <fullName evidence="2">peptidylprolyl isomerase</fullName>
        <ecNumber evidence="2">5.2.1.8</ecNumber>
    </recommendedName>
</protein>
<evidence type="ECO:0000313" key="6">
    <source>
        <dbReference type="EMBL" id="CAL5074360.1"/>
    </source>
</evidence>
<dbReference type="AlphaFoldDB" id="A0ABC9FH68"/>
<sequence>MGKDSKPKESKSKDAKGKGKAGPSGGDDAGGGKGGKGKGGKSADGLGTCTYVKARHVLCEKQGKINEAYKKLQDGWLDNGDKVPPAEFAKPRSFLNAHQGRKVETLAGSRAARWLVLSRRLHSTHLWELLAHHSSPRMGTTLSSVKEGRTDLGVCFGLGRPHQAKYETQCQHRLLAQ</sequence>
<dbReference type="PANTHER" id="PTHR45995">
    <property type="match status" value="1"/>
</dbReference>
<keyword evidence="4" id="KW-0413">Isomerase</keyword>
<evidence type="ECO:0000256" key="5">
    <source>
        <dbReference type="SAM" id="MobiDB-lite"/>
    </source>
</evidence>
<reference evidence="6" key="1">
    <citation type="submission" date="2024-10" db="EMBL/GenBank/DDBJ databases">
        <authorList>
            <person name="Ryan C."/>
        </authorList>
    </citation>
    <scope>NUCLEOTIDE SEQUENCE [LARGE SCALE GENOMIC DNA]</scope>
</reference>
<evidence type="ECO:0000256" key="3">
    <source>
        <dbReference type="ARBA" id="ARBA00023110"/>
    </source>
</evidence>
<feature type="compositionally biased region" description="Basic and acidic residues" evidence="5">
    <location>
        <begin position="1"/>
        <end position="17"/>
    </location>
</feature>
<accession>A0ABC9FH68</accession>
<evidence type="ECO:0000256" key="2">
    <source>
        <dbReference type="ARBA" id="ARBA00013194"/>
    </source>
</evidence>
<organism evidence="6 7">
    <name type="scientific">Urochloa decumbens</name>
    <dbReference type="NCBI Taxonomy" id="240449"/>
    <lineage>
        <taxon>Eukaryota</taxon>
        <taxon>Viridiplantae</taxon>
        <taxon>Streptophyta</taxon>
        <taxon>Embryophyta</taxon>
        <taxon>Tracheophyta</taxon>
        <taxon>Spermatophyta</taxon>
        <taxon>Magnoliopsida</taxon>
        <taxon>Liliopsida</taxon>
        <taxon>Poales</taxon>
        <taxon>Poaceae</taxon>
        <taxon>PACMAD clade</taxon>
        <taxon>Panicoideae</taxon>
        <taxon>Panicodae</taxon>
        <taxon>Paniceae</taxon>
        <taxon>Melinidinae</taxon>
        <taxon>Urochloa</taxon>
    </lineage>
</organism>